<dbReference type="OrthoDB" id="9814902at2"/>
<dbReference type="RefSeq" id="WP_139926852.1">
    <property type="nucleotide sequence ID" value="NZ_CP040915.1"/>
</dbReference>
<dbReference type="InterPro" id="IPR000515">
    <property type="entry name" value="MetI-like"/>
</dbReference>
<keyword evidence="5" id="KW-0029">Amino-acid transport</keyword>
<dbReference type="PANTHER" id="PTHR30614">
    <property type="entry name" value="MEMBRANE COMPONENT OF AMINO ACID ABC TRANSPORTER"/>
    <property type="match status" value="1"/>
</dbReference>
<evidence type="ECO:0000313" key="11">
    <source>
        <dbReference type="Proteomes" id="UP000314616"/>
    </source>
</evidence>
<dbReference type="InterPro" id="IPR010065">
    <property type="entry name" value="AA_ABC_transptr_permease_3TM"/>
</dbReference>
<dbReference type="Pfam" id="PF00528">
    <property type="entry name" value="BPD_transp_1"/>
    <property type="match status" value="1"/>
</dbReference>
<organism evidence="10 11">
    <name type="scientific">Georgenia yuyongxinii</name>
    <dbReference type="NCBI Taxonomy" id="2589797"/>
    <lineage>
        <taxon>Bacteria</taxon>
        <taxon>Bacillati</taxon>
        <taxon>Actinomycetota</taxon>
        <taxon>Actinomycetes</taxon>
        <taxon>Micrococcales</taxon>
        <taxon>Bogoriellaceae</taxon>
        <taxon>Georgenia</taxon>
    </lineage>
</organism>
<evidence type="ECO:0000256" key="3">
    <source>
        <dbReference type="ARBA" id="ARBA00022475"/>
    </source>
</evidence>
<feature type="transmembrane region" description="Helical" evidence="8">
    <location>
        <begin position="178"/>
        <end position="202"/>
    </location>
</feature>
<dbReference type="KEGG" id="gyu:FE374_01090"/>
<comment type="similarity">
    <text evidence="8">Belongs to the binding-protein-dependent transport system permease family.</text>
</comment>
<dbReference type="CDD" id="cd06261">
    <property type="entry name" value="TM_PBP2"/>
    <property type="match status" value="1"/>
</dbReference>
<dbReference type="GO" id="GO:0022857">
    <property type="term" value="F:transmembrane transporter activity"/>
    <property type="evidence" value="ECO:0007669"/>
    <property type="project" value="InterPro"/>
</dbReference>
<gene>
    <name evidence="10" type="ORF">FE374_01090</name>
</gene>
<evidence type="ECO:0000256" key="7">
    <source>
        <dbReference type="ARBA" id="ARBA00023136"/>
    </source>
</evidence>
<keyword evidence="3" id="KW-1003">Cell membrane</keyword>
<dbReference type="InterPro" id="IPR043429">
    <property type="entry name" value="ArtM/GltK/GlnP/TcyL/YhdX-like"/>
</dbReference>
<evidence type="ECO:0000256" key="8">
    <source>
        <dbReference type="RuleBase" id="RU363032"/>
    </source>
</evidence>
<proteinExistence type="inferred from homology"/>
<reference evidence="10 11" key="1">
    <citation type="submission" date="2019-05" db="EMBL/GenBank/DDBJ databases">
        <title>Georgenia *** sp. nov., and Georgenia *** sp. nov., isolated from the intestinal contents of plateau pika (Ochotona curzoniae) in the Qinghai-Tibet plateau of China.</title>
        <authorList>
            <person name="Tian Z."/>
        </authorList>
    </citation>
    <scope>NUCLEOTIDE SEQUENCE [LARGE SCALE GENOMIC DNA]</scope>
    <source>
        <strain evidence="10 11">Z443</strain>
    </source>
</reference>
<dbReference type="GO" id="GO:0043190">
    <property type="term" value="C:ATP-binding cassette (ABC) transporter complex"/>
    <property type="evidence" value="ECO:0007669"/>
    <property type="project" value="InterPro"/>
</dbReference>
<comment type="subcellular location">
    <subcellularLocation>
        <location evidence="1 8">Cell membrane</location>
        <topology evidence="1 8">Multi-pass membrane protein</topology>
    </subcellularLocation>
</comment>
<keyword evidence="6 8" id="KW-1133">Transmembrane helix</keyword>
<evidence type="ECO:0000256" key="2">
    <source>
        <dbReference type="ARBA" id="ARBA00022448"/>
    </source>
</evidence>
<feature type="domain" description="ABC transmembrane type-1" evidence="9">
    <location>
        <begin position="11"/>
        <end position="199"/>
    </location>
</feature>
<dbReference type="PROSITE" id="PS50928">
    <property type="entry name" value="ABC_TM1"/>
    <property type="match status" value="1"/>
</dbReference>
<dbReference type="PANTHER" id="PTHR30614:SF0">
    <property type="entry name" value="L-CYSTINE TRANSPORT SYSTEM PERMEASE PROTEIN TCYL"/>
    <property type="match status" value="1"/>
</dbReference>
<protein>
    <submittedName>
        <fullName evidence="10">Amino acid ABC transporter permease</fullName>
    </submittedName>
</protein>
<evidence type="ECO:0000256" key="1">
    <source>
        <dbReference type="ARBA" id="ARBA00004651"/>
    </source>
</evidence>
<dbReference type="InterPro" id="IPR035906">
    <property type="entry name" value="MetI-like_sf"/>
</dbReference>
<dbReference type="SUPFAM" id="SSF161098">
    <property type="entry name" value="MetI-like"/>
    <property type="match status" value="1"/>
</dbReference>
<dbReference type="EMBL" id="CP040915">
    <property type="protein sequence ID" value="QDC23410.1"/>
    <property type="molecule type" value="Genomic_DNA"/>
</dbReference>
<dbReference type="AlphaFoldDB" id="A0A5B8C084"/>
<dbReference type="NCBIfam" id="TIGR01726">
    <property type="entry name" value="HEQRo_perm_3TM"/>
    <property type="match status" value="1"/>
</dbReference>
<evidence type="ECO:0000256" key="5">
    <source>
        <dbReference type="ARBA" id="ARBA00022970"/>
    </source>
</evidence>
<evidence type="ECO:0000313" key="10">
    <source>
        <dbReference type="EMBL" id="QDC23410.1"/>
    </source>
</evidence>
<keyword evidence="7 8" id="KW-0472">Membrane</keyword>
<accession>A0A5B8C084</accession>
<evidence type="ECO:0000256" key="6">
    <source>
        <dbReference type="ARBA" id="ARBA00022989"/>
    </source>
</evidence>
<feature type="transmembrane region" description="Helical" evidence="8">
    <location>
        <begin position="49"/>
        <end position="70"/>
    </location>
</feature>
<dbReference type="GO" id="GO:0006865">
    <property type="term" value="P:amino acid transport"/>
    <property type="evidence" value="ECO:0007669"/>
    <property type="project" value="UniProtKB-KW"/>
</dbReference>
<dbReference type="Gene3D" id="1.10.3720.10">
    <property type="entry name" value="MetI-like"/>
    <property type="match status" value="1"/>
</dbReference>
<keyword evidence="2 8" id="KW-0813">Transport</keyword>
<dbReference type="Proteomes" id="UP000314616">
    <property type="component" value="Chromosome"/>
</dbReference>
<evidence type="ECO:0000256" key="4">
    <source>
        <dbReference type="ARBA" id="ARBA00022692"/>
    </source>
</evidence>
<name>A0A5B8C084_9MICO</name>
<sequence length="212" mass="22389">MDMLAAIAQGIPLTIGVTVASFALAAVAGVPLVLGLRSPRALVRVPIRAVVDLVRSIPILVWIFLLYFGLSVGGFRLDNLQAAILALGGVSAAYLAEVYRGAIESVDPGQWEAGRALALSPTETFTKVIAPQAVRVALPSATTFALTLLKDSSIPSVIGVAEISHFTLAESRATGQGLTAFTTAVVLYIVLSVPIALLSRYLDHRMRRKVAR</sequence>
<keyword evidence="4 8" id="KW-0812">Transmembrane</keyword>
<evidence type="ECO:0000259" key="9">
    <source>
        <dbReference type="PROSITE" id="PS50928"/>
    </source>
</evidence>